<dbReference type="InterPro" id="IPR009594">
    <property type="entry name" value="Tscrpt_reg_HTH_AraC_N"/>
</dbReference>
<dbReference type="PROSITE" id="PS01124">
    <property type="entry name" value="HTH_ARAC_FAMILY_2"/>
    <property type="match status" value="1"/>
</dbReference>
<comment type="caution">
    <text evidence="4">The sequence shown here is derived from an EMBL/GenBank/DDBJ whole genome shotgun (WGS) entry which is preliminary data.</text>
</comment>
<name>A0A4R2BS35_9HYPH</name>
<gene>
    <name evidence="4" type="ORF">EV184_110197</name>
</gene>
<dbReference type="EMBL" id="SLVU01000010">
    <property type="protein sequence ID" value="TCN29533.1"/>
    <property type="molecule type" value="Genomic_DNA"/>
</dbReference>
<dbReference type="SUPFAM" id="SSF46689">
    <property type="entry name" value="Homeodomain-like"/>
    <property type="match status" value="2"/>
</dbReference>
<dbReference type="PANTHER" id="PTHR43436:SF1">
    <property type="entry name" value="TRANSCRIPTIONAL REGULATORY PROTEIN"/>
    <property type="match status" value="1"/>
</dbReference>
<reference evidence="4 5" key="1">
    <citation type="submission" date="2019-03" db="EMBL/GenBank/DDBJ databases">
        <title>Genomic Encyclopedia of Type Strains, Phase IV (KMG-V): Genome sequencing to study the core and pangenomes of soil and plant-associated prokaryotes.</title>
        <authorList>
            <person name="Whitman W."/>
        </authorList>
    </citation>
    <scope>NUCLEOTIDE SEQUENCE [LARGE SCALE GENOMIC DNA]</scope>
    <source>
        <strain evidence="4 5">23C40</strain>
    </source>
</reference>
<dbReference type="Proteomes" id="UP000295043">
    <property type="component" value="Unassembled WGS sequence"/>
</dbReference>
<dbReference type="InterPro" id="IPR009057">
    <property type="entry name" value="Homeodomain-like_sf"/>
</dbReference>
<dbReference type="GO" id="GO:0003700">
    <property type="term" value="F:DNA-binding transcription factor activity"/>
    <property type="evidence" value="ECO:0007669"/>
    <property type="project" value="InterPro"/>
</dbReference>
<feature type="domain" description="HTH araC/xylS-type" evidence="3">
    <location>
        <begin position="224"/>
        <end position="322"/>
    </location>
</feature>
<accession>A0A4R2BS35</accession>
<sequence>MIVSDLTTAGEAVTAMPMSDAINERQRLREETAPLRRRILDELTQLPWDGLRYSHTVPGLSLYRVVEPAGPFSAVYEPSLSLIVQGSKRVHVGDQTLVYDESCFFLTALGLPATGQICEASLDEPYVAASLRLDLEKLRRIITDHDLHPTEPPERDLVGVVVGDATPALFDAFLRLISLAKAPADIPFLSNHIHNEILYRLLTGEQGARLRRFALAGTNSNRVAKAIAWLKQNYARPLRVEELAEIANMGVSTLHHHFRAMTAMSPLQFQKHLRLHHARELMLAESLDATTAALRVGYESPTQFSREYRRAFGHPPLRDIKAILNSNDAAKRDSIG</sequence>
<evidence type="ECO:0000259" key="3">
    <source>
        <dbReference type="PROSITE" id="PS01124"/>
    </source>
</evidence>
<keyword evidence="2" id="KW-0804">Transcription</keyword>
<dbReference type="Pfam" id="PF12833">
    <property type="entry name" value="HTH_18"/>
    <property type="match status" value="1"/>
</dbReference>
<dbReference type="AlphaFoldDB" id="A0A4R2BS35"/>
<evidence type="ECO:0000313" key="5">
    <source>
        <dbReference type="Proteomes" id="UP000295043"/>
    </source>
</evidence>
<organism evidence="4 5">
    <name type="scientific">Sinorhizobium americanum</name>
    <dbReference type="NCBI Taxonomy" id="194963"/>
    <lineage>
        <taxon>Bacteria</taxon>
        <taxon>Pseudomonadati</taxon>
        <taxon>Pseudomonadota</taxon>
        <taxon>Alphaproteobacteria</taxon>
        <taxon>Hyphomicrobiales</taxon>
        <taxon>Rhizobiaceae</taxon>
        <taxon>Sinorhizobium/Ensifer group</taxon>
        <taxon>Sinorhizobium</taxon>
    </lineage>
</organism>
<evidence type="ECO:0000256" key="1">
    <source>
        <dbReference type="ARBA" id="ARBA00023015"/>
    </source>
</evidence>
<protein>
    <submittedName>
        <fullName evidence="4">Helix-turn-helix protein</fullName>
    </submittedName>
</protein>
<evidence type="ECO:0000313" key="4">
    <source>
        <dbReference type="EMBL" id="TCN29533.1"/>
    </source>
</evidence>
<dbReference type="SMART" id="SM00342">
    <property type="entry name" value="HTH_ARAC"/>
    <property type="match status" value="1"/>
</dbReference>
<keyword evidence="1" id="KW-0805">Transcription regulation</keyword>
<dbReference type="Gene3D" id="1.10.10.60">
    <property type="entry name" value="Homeodomain-like"/>
    <property type="match status" value="1"/>
</dbReference>
<dbReference type="InterPro" id="IPR018060">
    <property type="entry name" value="HTH_AraC"/>
</dbReference>
<dbReference type="Pfam" id="PF06719">
    <property type="entry name" value="AraC_N"/>
    <property type="match status" value="1"/>
</dbReference>
<dbReference type="GO" id="GO:0043565">
    <property type="term" value="F:sequence-specific DNA binding"/>
    <property type="evidence" value="ECO:0007669"/>
    <property type="project" value="InterPro"/>
</dbReference>
<dbReference type="PANTHER" id="PTHR43436">
    <property type="entry name" value="ARAC-FAMILY TRANSCRIPTIONAL REGULATOR"/>
    <property type="match status" value="1"/>
</dbReference>
<proteinExistence type="predicted"/>
<evidence type="ECO:0000256" key="2">
    <source>
        <dbReference type="ARBA" id="ARBA00023163"/>
    </source>
</evidence>